<reference evidence="3 4" key="1">
    <citation type="submission" date="2020-04" db="EMBL/GenBank/DDBJ databases">
        <authorList>
            <person name="Alioto T."/>
            <person name="Alioto T."/>
            <person name="Gomez Garrido J."/>
        </authorList>
    </citation>
    <scope>NUCLEOTIDE SEQUENCE [LARGE SCALE GENOMIC DNA]</scope>
</reference>
<evidence type="ECO:0000259" key="2">
    <source>
        <dbReference type="PROSITE" id="PS51059"/>
    </source>
</evidence>
<keyword evidence="1" id="KW-0520">NAD</keyword>
<organism evidence="3 4">
    <name type="scientific">Cloeon dipterum</name>
    <dbReference type="NCBI Taxonomy" id="197152"/>
    <lineage>
        <taxon>Eukaryota</taxon>
        <taxon>Metazoa</taxon>
        <taxon>Ecdysozoa</taxon>
        <taxon>Arthropoda</taxon>
        <taxon>Hexapoda</taxon>
        <taxon>Insecta</taxon>
        <taxon>Pterygota</taxon>
        <taxon>Palaeoptera</taxon>
        <taxon>Ephemeroptera</taxon>
        <taxon>Pisciforma</taxon>
        <taxon>Baetidae</taxon>
        <taxon>Cloeon</taxon>
    </lineage>
</organism>
<dbReference type="PROSITE" id="PS51059">
    <property type="entry name" value="PARP_CATALYTIC"/>
    <property type="match status" value="1"/>
</dbReference>
<dbReference type="AlphaFoldDB" id="A0A8S1C587"/>
<dbReference type="InterPro" id="IPR051712">
    <property type="entry name" value="ARTD-AVP"/>
</dbReference>
<dbReference type="SUPFAM" id="SSF56399">
    <property type="entry name" value="ADP-ribosylation"/>
    <property type="match status" value="1"/>
</dbReference>
<dbReference type="GO" id="GO:0005634">
    <property type="term" value="C:nucleus"/>
    <property type="evidence" value="ECO:0007669"/>
    <property type="project" value="TreeGrafter"/>
</dbReference>
<protein>
    <recommendedName>
        <fullName evidence="1">Poly [ADP-ribose] polymerase</fullName>
        <shortName evidence="1">PARP</shortName>
        <ecNumber evidence="1">2.4.2.-</ecNumber>
    </recommendedName>
</protein>
<evidence type="ECO:0000256" key="1">
    <source>
        <dbReference type="RuleBase" id="RU362114"/>
    </source>
</evidence>
<accession>A0A8S1C587</accession>
<dbReference type="OrthoDB" id="4772757at2759"/>
<dbReference type="Pfam" id="PF00644">
    <property type="entry name" value="PARP"/>
    <property type="match status" value="1"/>
</dbReference>
<dbReference type="PANTHER" id="PTHR45740">
    <property type="entry name" value="POLY [ADP-RIBOSE] POLYMERASE"/>
    <property type="match status" value="1"/>
</dbReference>
<dbReference type="GO" id="GO:0003950">
    <property type="term" value="F:NAD+ poly-ADP-ribosyltransferase activity"/>
    <property type="evidence" value="ECO:0007669"/>
    <property type="project" value="UniProtKB-UniRule"/>
</dbReference>
<dbReference type="Gene3D" id="3.90.228.10">
    <property type="match status" value="1"/>
</dbReference>
<keyword evidence="1" id="KW-0808">Transferase</keyword>
<keyword evidence="1" id="KW-0328">Glycosyltransferase</keyword>
<evidence type="ECO:0000313" key="3">
    <source>
        <dbReference type="EMBL" id="CAB3362357.1"/>
    </source>
</evidence>
<dbReference type="EMBL" id="CADEPI010000008">
    <property type="protein sequence ID" value="CAB3362357.1"/>
    <property type="molecule type" value="Genomic_DNA"/>
</dbReference>
<sequence length="327" mass="37518">MYDMNFLLKSKSRVDVCTLTLYSPYLHLLQPPKSRILTPFYLCMITLYTRTQSISKVVSFRFLPDSPIGLPSPCLLMPDAIRYSISNMIKMKRISSWKSNSSSGRSNSSKKCRVSITGDGDYEDDKGCFKLEELSHTSGDYNLIFDKMHKTIVQHQNDIPFSEYNILKVFRVHNSIVKERYQQRRKQMTSEITKDRTNCYSYIEEMRLWHGSPFAEKICQTGFNLQPSNPNGLFGKGIYFAEHSSKSNQYSWGVGGGCPQHRKTACYDCPRLMLLCKVSLGRKLITPNAVSAAPSNVDTVVARPEVINMGLRYPEYIIYNQDQVRPF</sequence>
<dbReference type="PANTHER" id="PTHR45740:SF17">
    <property type="entry name" value="POLY [ADP-RIBOSE] POLYMERASE TANKYRASE-2-LIKE"/>
    <property type="match status" value="1"/>
</dbReference>
<dbReference type="InterPro" id="IPR012317">
    <property type="entry name" value="Poly(ADP-ribose)pol_cat_dom"/>
</dbReference>
<gene>
    <name evidence="3" type="ORF">CLODIP_2_CD05029</name>
</gene>
<dbReference type="GO" id="GO:1990404">
    <property type="term" value="F:NAD+-protein mono-ADP-ribosyltransferase activity"/>
    <property type="evidence" value="ECO:0007669"/>
    <property type="project" value="TreeGrafter"/>
</dbReference>
<keyword evidence="4" id="KW-1185">Reference proteome</keyword>
<evidence type="ECO:0000313" key="4">
    <source>
        <dbReference type="Proteomes" id="UP000494165"/>
    </source>
</evidence>
<feature type="domain" description="PARP catalytic" evidence="2">
    <location>
        <begin position="116"/>
        <end position="327"/>
    </location>
</feature>
<proteinExistence type="predicted"/>
<name>A0A8S1C587_9INSE</name>
<dbReference type="EC" id="2.4.2.-" evidence="1"/>
<comment type="caution">
    <text evidence="3">The sequence shown here is derived from an EMBL/GenBank/DDBJ whole genome shotgun (WGS) entry which is preliminary data.</text>
</comment>
<dbReference type="Proteomes" id="UP000494165">
    <property type="component" value="Unassembled WGS sequence"/>
</dbReference>